<gene>
    <name evidence="3" type="ORF">Q3V37_20650</name>
</gene>
<dbReference type="InterPro" id="IPR028939">
    <property type="entry name" value="P5C_Rdtase_cat_N"/>
</dbReference>
<evidence type="ECO:0000259" key="2">
    <source>
        <dbReference type="Pfam" id="PF03807"/>
    </source>
</evidence>
<reference evidence="3 4" key="1">
    <citation type="submission" date="2023-07" db="EMBL/GenBank/DDBJ databases">
        <title>Micromonospora profundi TRM 95458 converts glycerol to a new osmotic compound.</title>
        <authorList>
            <person name="Lu D."/>
        </authorList>
    </citation>
    <scope>NUCLEOTIDE SEQUENCE [LARGE SCALE GENOMIC DNA]</scope>
    <source>
        <strain evidence="3 4">TRM95458</strain>
    </source>
</reference>
<dbReference type="PANTHER" id="PTHR14239">
    <property type="entry name" value="DUDULIN-RELATED"/>
    <property type="match status" value="1"/>
</dbReference>
<dbReference type="RefSeq" id="WP_167943765.1">
    <property type="nucleotide sequence ID" value="NZ_CP130472.1"/>
</dbReference>
<accession>A0AAJ6HPG1</accession>
<dbReference type="InterPro" id="IPR036291">
    <property type="entry name" value="NAD(P)-bd_dom_sf"/>
</dbReference>
<dbReference type="GO" id="GO:0016491">
    <property type="term" value="F:oxidoreductase activity"/>
    <property type="evidence" value="ECO:0007669"/>
    <property type="project" value="UniProtKB-KW"/>
</dbReference>
<dbReference type="AlphaFoldDB" id="A0AAJ6HPG1"/>
<dbReference type="InterPro" id="IPR051267">
    <property type="entry name" value="STEAP_metalloreductase"/>
</dbReference>
<dbReference type="EMBL" id="CP130472">
    <property type="protein sequence ID" value="WLS43807.1"/>
    <property type="molecule type" value="Genomic_DNA"/>
</dbReference>
<feature type="domain" description="Pyrroline-5-carboxylate reductase catalytic N-terminal" evidence="2">
    <location>
        <begin position="5"/>
        <end position="93"/>
    </location>
</feature>
<proteinExistence type="predicted"/>
<keyword evidence="4" id="KW-1185">Reference proteome</keyword>
<evidence type="ECO:0000313" key="3">
    <source>
        <dbReference type="EMBL" id="WLS43807.1"/>
    </source>
</evidence>
<dbReference type="KEGG" id="mprn:Q3V37_20650"/>
<name>A0AAJ6HPG1_9ACTN</name>
<dbReference type="Gene3D" id="3.40.50.720">
    <property type="entry name" value="NAD(P)-binding Rossmann-like Domain"/>
    <property type="match status" value="1"/>
</dbReference>
<dbReference type="SUPFAM" id="SSF51735">
    <property type="entry name" value="NAD(P)-binding Rossmann-fold domains"/>
    <property type="match status" value="1"/>
</dbReference>
<keyword evidence="1" id="KW-0560">Oxidoreductase</keyword>
<protein>
    <submittedName>
        <fullName evidence="3">NADPH-dependent F420 reductase</fullName>
    </submittedName>
</protein>
<evidence type="ECO:0000256" key="1">
    <source>
        <dbReference type="ARBA" id="ARBA00023002"/>
    </source>
</evidence>
<dbReference type="Pfam" id="PF03807">
    <property type="entry name" value="F420_oxidored"/>
    <property type="match status" value="1"/>
</dbReference>
<evidence type="ECO:0000313" key="4">
    <source>
        <dbReference type="Proteomes" id="UP001235874"/>
    </source>
</evidence>
<sequence>MTPTLGMIGAGMIGSTLARLAVAAGLDVVLSNSRGPETLADLVADLGDHARAGTPADAARAGDLVVATIPLNAYRRLPAAELAGKIVIDTLNYYPQRDDRMPELDSNELTSSQLVQRHLAGSRVVKAFNNITYLSLGKLARPAGDPDRSALPIAGDDIAAKAEVAALLDTLGYDAVDIGTLADSWRSEPNTPVYVQPYFAGEAPKGLDREEAYRWHVTNPGAIVSADQIRKLTESPVRGTAGGYLPGLDAK</sequence>
<dbReference type="Proteomes" id="UP001235874">
    <property type="component" value="Chromosome"/>
</dbReference>
<organism evidence="3 4">
    <name type="scientific">Micromonospora profundi</name>
    <dbReference type="NCBI Taxonomy" id="1420889"/>
    <lineage>
        <taxon>Bacteria</taxon>
        <taxon>Bacillati</taxon>
        <taxon>Actinomycetota</taxon>
        <taxon>Actinomycetes</taxon>
        <taxon>Micromonosporales</taxon>
        <taxon>Micromonosporaceae</taxon>
        <taxon>Micromonospora</taxon>
    </lineage>
</organism>